<evidence type="ECO:0000256" key="1">
    <source>
        <dbReference type="SAM" id="SignalP"/>
    </source>
</evidence>
<dbReference type="InterPro" id="IPR019026">
    <property type="entry name" value="Peptidase_M64_IgA"/>
</dbReference>
<dbReference type="InterPro" id="IPR026444">
    <property type="entry name" value="Secre_tail"/>
</dbReference>
<dbReference type="RefSeq" id="WP_019943341.1">
    <property type="nucleotide sequence ID" value="NZ_BMLI01000001.1"/>
</dbReference>
<protein>
    <recommendedName>
        <fullName evidence="4">Secreted protein (Por secretion system target)</fullName>
    </recommendedName>
</protein>
<evidence type="ECO:0008006" key="4">
    <source>
        <dbReference type="Google" id="ProtNLM"/>
    </source>
</evidence>
<accession>A0ABQ2HV29</accession>
<keyword evidence="1" id="KW-0732">Signal</keyword>
<evidence type="ECO:0000313" key="2">
    <source>
        <dbReference type="EMBL" id="GGM92432.1"/>
    </source>
</evidence>
<dbReference type="NCBIfam" id="TIGR04183">
    <property type="entry name" value="Por_Secre_tail"/>
    <property type="match status" value="1"/>
</dbReference>
<dbReference type="EMBL" id="BMLI01000001">
    <property type="protein sequence ID" value="GGM92432.1"/>
    <property type="molecule type" value="Genomic_DNA"/>
</dbReference>
<sequence length="603" mass="65394">MKILFTTLFAICLSAAAFAQTYQVDTLYKNGPLDNRINVVILGDGFTQIELPKFAEEARKFADFFLGYEPYVHYRNYFNFFAIRTPSAESGVTNPGTAPDAYKDQPVNSKNTFFGASFGTSIHRLVTISKYSVLNNLMANQFPMYDLIIVLVNTPFYGGSGGQIAVHTLHTQANTIGVHEIGHTFSHLNDEYWAGSGYGWEAANMTLEKNPALVRWRGWLNVFGIGIYQHGNTGEAALWHKPANGTCLMEYLNQQFCAVCTEATTETLLKQINPVESVQPAAGSVVTVNSAQTFRLGLLAPNPNTLQVKWTINDEPVAGKGSELTLTPDQAPDGALLVASVFDSTRLSRYDDARTERTRRFEWQLKSSTPNVFRASASKDTICAGEEVTLAAFGCQGALTWSAGGSGKTIQVKPGQSATYSATCKVEGTPAQTVELPIHVFPLPNATAANGGPYTVGGTIELTATGGTSYSWSGPRAFVSTLSHASVQDAALSNAGVYEVTVTDVNGCSKKAQTEVKVDPILSIPANPEQWVTVSPNPARDVIKVQTALTGRSAFTLFNQAGRKMLSKTFESRTDIPVKFPSGVYVYRFTNGLRERTGKVVVE</sequence>
<comment type="caution">
    <text evidence="2">The sequence shown here is derived from an EMBL/GenBank/DDBJ whole genome shotgun (WGS) entry which is preliminary data.</text>
</comment>
<dbReference type="Gene3D" id="3.40.390.10">
    <property type="entry name" value="Collagenase (Catalytic Domain)"/>
    <property type="match status" value="1"/>
</dbReference>
<keyword evidence="3" id="KW-1185">Reference proteome</keyword>
<reference evidence="3" key="1">
    <citation type="journal article" date="2019" name="Int. J. Syst. Evol. Microbiol.">
        <title>The Global Catalogue of Microorganisms (GCM) 10K type strain sequencing project: providing services to taxonomists for standard genome sequencing and annotation.</title>
        <authorList>
            <consortium name="The Broad Institute Genomics Platform"/>
            <consortium name="The Broad Institute Genome Sequencing Center for Infectious Disease"/>
            <person name="Wu L."/>
            <person name="Ma J."/>
        </authorList>
    </citation>
    <scope>NUCLEOTIDE SEQUENCE [LARGE SCALE GENOMIC DNA]</scope>
    <source>
        <strain evidence="3">CGMCC 1.6375</strain>
    </source>
</reference>
<feature type="chain" id="PRO_5045278424" description="Secreted protein (Por secretion system target)" evidence="1">
    <location>
        <begin position="20"/>
        <end position="603"/>
    </location>
</feature>
<name>A0ABQ2HV29_9BACT</name>
<dbReference type="Gene3D" id="2.60.40.10">
    <property type="entry name" value="Immunoglobulins"/>
    <property type="match status" value="1"/>
</dbReference>
<evidence type="ECO:0000313" key="3">
    <source>
        <dbReference type="Proteomes" id="UP000632339"/>
    </source>
</evidence>
<organism evidence="2 3">
    <name type="scientific">Dyadobacter beijingensis</name>
    <dbReference type="NCBI Taxonomy" id="365489"/>
    <lineage>
        <taxon>Bacteria</taxon>
        <taxon>Pseudomonadati</taxon>
        <taxon>Bacteroidota</taxon>
        <taxon>Cytophagia</taxon>
        <taxon>Cytophagales</taxon>
        <taxon>Spirosomataceae</taxon>
        <taxon>Dyadobacter</taxon>
    </lineage>
</organism>
<dbReference type="Proteomes" id="UP000632339">
    <property type="component" value="Unassembled WGS sequence"/>
</dbReference>
<proteinExistence type="predicted"/>
<feature type="signal peptide" evidence="1">
    <location>
        <begin position="1"/>
        <end position="19"/>
    </location>
</feature>
<gene>
    <name evidence="2" type="ORF">GCM10010967_27050</name>
</gene>
<dbReference type="Pfam" id="PF09471">
    <property type="entry name" value="Peptidase_M64"/>
    <property type="match status" value="1"/>
</dbReference>
<dbReference type="InterPro" id="IPR024079">
    <property type="entry name" value="MetalloPept_cat_dom_sf"/>
</dbReference>
<dbReference type="InterPro" id="IPR013783">
    <property type="entry name" value="Ig-like_fold"/>
</dbReference>